<gene>
    <name evidence="1" type="ORF">NOR51B_528</name>
</gene>
<dbReference type="RefSeq" id="WP_009019338.1">
    <property type="nucleotide sequence ID" value="NZ_DS999411.1"/>
</dbReference>
<evidence type="ECO:0000313" key="2">
    <source>
        <dbReference type="Proteomes" id="UP000004699"/>
    </source>
</evidence>
<accession>B8KXK2</accession>
<dbReference type="Pfam" id="PF04417">
    <property type="entry name" value="DUF501"/>
    <property type="match status" value="1"/>
</dbReference>
<evidence type="ECO:0008006" key="3">
    <source>
        <dbReference type="Google" id="ProtNLM"/>
    </source>
</evidence>
<dbReference type="PANTHER" id="PTHR37163">
    <property type="entry name" value="CONSERVED PROTEIN"/>
    <property type="match status" value="1"/>
</dbReference>
<name>B8KXK2_9GAMM</name>
<dbReference type="STRING" id="565045.NOR51B_528"/>
<dbReference type="EMBL" id="DS999411">
    <property type="protein sequence ID" value="EED34590.1"/>
    <property type="molecule type" value="Genomic_DNA"/>
</dbReference>
<evidence type="ECO:0000313" key="1">
    <source>
        <dbReference type="EMBL" id="EED34590.1"/>
    </source>
</evidence>
<organism evidence="1 2">
    <name type="scientific">Luminiphilus syltensis NOR5-1B</name>
    <dbReference type="NCBI Taxonomy" id="565045"/>
    <lineage>
        <taxon>Bacteria</taxon>
        <taxon>Pseudomonadati</taxon>
        <taxon>Pseudomonadota</taxon>
        <taxon>Gammaproteobacteria</taxon>
        <taxon>Cellvibrionales</taxon>
        <taxon>Halieaceae</taxon>
        <taxon>Luminiphilus</taxon>
    </lineage>
</organism>
<reference evidence="2" key="1">
    <citation type="journal article" date="2013" name="BMC Microbiol.">
        <title>Taxonomy and evolution of bacteriochlorophyll a-containing members of the OM60/NOR5 clade of marine gammaproteobacteria: description of Luminiphilus syltensis gen. nov., sp. nov., reclassification of Haliea rubra as Pseudohaliea rubra gen. nov., comb. nov., and emendation of Chromatocurvus halotolerans.</title>
        <authorList>
            <person name="Spring S."/>
            <person name="Riedel T."/>
            <person name="Sproer C."/>
            <person name="Yan S."/>
            <person name="Harder J."/>
            <person name="Fuchs B.M."/>
        </authorList>
    </citation>
    <scope>NUCLEOTIDE SEQUENCE [LARGE SCALE GENOMIC DNA]</scope>
    <source>
        <strain evidence="2">NOR51-B</strain>
    </source>
</reference>
<dbReference type="PANTHER" id="PTHR37163:SF1">
    <property type="entry name" value="DUF501 DOMAIN-CONTAINING PROTEIN"/>
    <property type="match status" value="1"/>
</dbReference>
<dbReference type="eggNOG" id="COG1507">
    <property type="taxonomic scope" value="Bacteria"/>
</dbReference>
<sequence length="173" mass="19166">MNIKQTSEFRVANARNTVADLLGREPRGLRDIAVYDASGRPSVIRVASMVDGRPFPTLFWLVDPALNLAIDRLEAGGAIAAIQHQVDHSGELREAMISDHRRHRRLRDSFLTAEEYRSLKESGMFAALCQRGIGGISEPTRVRCLHTWYAAHLVVPNAVGQLIHEKLTSSQGA</sequence>
<keyword evidence="2" id="KW-1185">Reference proteome</keyword>
<dbReference type="HOGENOM" id="CLU_097805_2_1_6"/>
<dbReference type="Proteomes" id="UP000004699">
    <property type="component" value="Unassembled WGS sequence"/>
</dbReference>
<dbReference type="OrthoDB" id="5293413at2"/>
<protein>
    <recommendedName>
        <fullName evidence="3">DUF501 domain-containing protein</fullName>
    </recommendedName>
</protein>
<dbReference type="InterPro" id="IPR007511">
    <property type="entry name" value="DUF501"/>
</dbReference>
<proteinExistence type="predicted"/>
<dbReference type="AlphaFoldDB" id="B8KXK2"/>